<evidence type="ECO:0000313" key="4">
    <source>
        <dbReference type="Proteomes" id="UP000302139"/>
    </source>
</evidence>
<feature type="chain" id="PRO_5020890136" description="Secreted protein" evidence="2">
    <location>
        <begin position="27"/>
        <end position="180"/>
    </location>
</feature>
<evidence type="ECO:0000256" key="2">
    <source>
        <dbReference type="SAM" id="SignalP"/>
    </source>
</evidence>
<feature type="compositionally biased region" description="Basic and acidic residues" evidence="1">
    <location>
        <begin position="157"/>
        <end position="168"/>
    </location>
</feature>
<evidence type="ECO:0008006" key="5">
    <source>
        <dbReference type="Google" id="ProtNLM"/>
    </source>
</evidence>
<organism evidence="3 4">
    <name type="scientific">Streptomyces avermitilis</name>
    <dbReference type="NCBI Taxonomy" id="33903"/>
    <lineage>
        <taxon>Bacteria</taxon>
        <taxon>Bacillati</taxon>
        <taxon>Actinomycetota</taxon>
        <taxon>Actinomycetes</taxon>
        <taxon>Kitasatosporales</taxon>
        <taxon>Streptomycetaceae</taxon>
        <taxon>Streptomyces</taxon>
    </lineage>
</organism>
<feature type="compositionally biased region" description="Polar residues" evidence="1">
    <location>
        <begin position="171"/>
        <end position="180"/>
    </location>
</feature>
<reference evidence="3 4" key="1">
    <citation type="submission" date="2019-04" db="EMBL/GenBank/DDBJ databases">
        <title>Draft genome sequences of Streptomyces avermitilis NBRC 14893.</title>
        <authorList>
            <person name="Komaki H."/>
            <person name="Tamura T."/>
            <person name="Hosoyama A."/>
        </authorList>
    </citation>
    <scope>NUCLEOTIDE SEQUENCE [LARGE SCALE GENOMIC DNA]</scope>
    <source>
        <strain evidence="3 4">NBRC 14893</strain>
    </source>
</reference>
<comment type="caution">
    <text evidence="3">The sequence shown here is derived from an EMBL/GenBank/DDBJ whole genome shotgun (WGS) entry which is preliminary data.</text>
</comment>
<evidence type="ECO:0000256" key="1">
    <source>
        <dbReference type="SAM" id="MobiDB-lite"/>
    </source>
</evidence>
<protein>
    <recommendedName>
        <fullName evidence="5">Secreted protein</fullName>
    </recommendedName>
</protein>
<accession>A0A4D4LVM3</accession>
<feature type="signal peptide" evidence="2">
    <location>
        <begin position="1"/>
        <end position="26"/>
    </location>
</feature>
<sequence>MLSARKRVVALALCVVAAGAVGGVIAAQSDGGGATASASDDGKADVVDSPDESLQACADSWNDGNANKESVASISTAAQAENPTAYVHVGFSSVFPDKCMITVANPSTMYAQQYLQGAEANGLWPPPGPGRSTTSTARPSRGTRAWPRTARSSSCDRGPDRPHLKSDRGLLSTSQGRGSR</sequence>
<gene>
    <name evidence="3" type="ORF">SAV14893_050440</name>
</gene>
<dbReference type="Proteomes" id="UP000302139">
    <property type="component" value="Unassembled WGS sequence"/>
</dbReference>
<dbReference type="AlphaFoldDB" id="A0A4D4LVM3"/>
<proteinExistence type="predicted"/>
<evidence type="ECO:0000313" key="3">
    <source>
        <dbReference type="EMBL" id="GDY65651.1"/>
    </source>
</evidence>
<feature type="region of interest" description="Disordered" evidence="1">
    <location>
        <begin position="121"/>
        <end position="180"/>
    </location>
</feature>
<dbReference type="EMBL" id="BJHX01000001">
    <property type="protein sequence ID" value="GDY65651.1"/>
    <property type="molecule type" value="Genomic_DNA"/>
</dbReference>
<name>A0A4D4LVM3_STRAX</name>
<keyword evidence="2" id="KW-0732">Signal</keyword>